<organism evidence="9 10">
    <name type="scientific">Victivallis lenta</name>
    <dbReference type="NCBI Taxonomy" id="2606640"/>
    <lineage>
        <taxon>Bacteria</taxon>
        <taxon>Pseudomonadati</taxon>
        <taxon>Lentisphaerota</taxon>
        <taxon>Lentisphaeria</taxon>
        <taxon>Victivallales</taxon>
        <taxon>Victivallaceae</taxon>
        <taxon>Victivallis</taxon>
    </lineage>
</organism>
<dbReference type="InterPro" id="IPR038973">
    <property type="entry name" value="MutL/Mlh/Pms-like"/>
</dbReference>
<dbReference type="SMART" id="SM00853">
    <property type="entry name" value="MutL_C"/>
    <property type="match status" value="1"/>
</dbReference>
<evidence type="ECO:0000256" key="4">
    <source>
        <dbReference type="ARBA" id="ARBA00023204"/>
    </source>
</evidence>
<dbReference type="SUPFAM" id="SSF55874">
    <property type="entry name" value="ATPase domain of HSP90 chaperone/DNA topoisomerase II/histidine kinase"/>
    <property type="match status" value="1"/>
</dbReference>
<dbReference type="InterPro" id="IPR020667">
    <property type="entry name" value="DNA_mismatch_repair_MutL"/>
</dbReference>
<dbReference type="InterPro" id="IPR036890">
    <property type="entry name" value="HATPase_C_sf"/>
</dbReference>
<feature type="domain" description="MutL C-terminal dimerisation" evidence="7">
    <location>
        <begin position="476"/>
        <end position="617"/>
    </location>
</feature>
<dbReference type="FunFam" id="3.30.565.10:FF:000003">
    <property type="entry name" value="DNA mismatch repair endonuclease MutL"/>
    <property type="match status" value="1"/>
</dbReference>
<comment type="function">
    <text evidence="5">This protein is involved in the repair of mismatches in DNA. It is required for dam-dependent methyl-directed DNA mismatch repair. May act as a 'molecular matchmaker', a protein that promotes the formation of a stable complex between two or more DNA-binding proteins in an ATP-dependent manner without itself being part of a final effector complex.</text>
</comment>
<keyword evidence="4 5" id="KW-0234">DNA repair</keyword>
<dbReference type="AlphaFoldDB" id="A0A844G6B3"/>
<dbReference type="PANTHER" id="PTHR10073">
    <property type="entry name" value="DNA MISMATCH REPAIR PROTEIN MLH, PMS, MUTL"/>
    <property type="match status" value="1"/>
</dbReference>
<keyword evidence="10" id="KW-1185">Reference proteome</keyword>
<evidence type="ECO:0000256" key="5">
    <source>
        <dbReference type="HAMAP-Rule" id="MF_00149"/>
    </source>
</evidence>
<dbReference type="Gene3D" id="3.30.1540.20">
    <property type="entry name" value="MutL, C-terminal domain, dimerisation subdomain"/>
    <property type="match status" value="1"/>
</dbReference>
<dbReference type="InterPro" id="IPR013507">
    <property type="entry name" value="DNA_mismatch_S5_2-like"/>
</dbReference>
<dbReference type="SUPFAM" id="SSF54211">
    <property type="entry name" value="Ribosomal protein S5 domain 2-like"/>
    <property type="match status" value="1"/>
</dbReference>
<dbReference type="GO" id="GO:0030983">
    <property type="term" value="F:mismatched DNA binding"/>
    <property type="evidence" value="ECO:0007669"/>
    <property type="project" value="InterPro"/>
</dbReference>
<keyword evidence="3 5" id="KW-0227">DNA damage</keyword>
<dbReference type="NCBIfam" id="TIGR00585">
    <property type="entry name" value="mutl"/>
    <property type="match status" value="1"/>
</dbReference>
<accession>A0A844G6B3</accession>
<dbReference type="CDD" id="cd16926">
    <property type="entry name" value="HATPase_MutL-MLH-PMS-like"/>
    <property type="match status" value="1"/>
</dbReference>
<dbReference type="GO" id="GO:0005524">
    <property type="term" value="F:ATP binding"/>
    <property type="evidence" value="ECO:0007669"/>
    <property type="project" value="InterPro"/>
</dbReference>
<reference evidence="9 10" key="1">
    <citation type="submission" date="2019-08" db="EMBL/GenBank/DDBJ databases">
        <title>In-depth cultivation of the pig gut microbiome towards novel bacterial diversity and tailored functional studies.</title>
        <authorList>
            <person name="Wylensek D."/>
            <person name="Hitch T.C.A."/>
            <person name="Clavel T."/>
        </authorList>
    </citation>
    <scope>NUCLEOTIDE SEQUENCE [LARGE SCALE GENOMIC DNA]</scope>
    <source>
        <strain evidence="9 10">BBE-744-WT-12</strain>
    </source>
</reference>
<keyword evidence="9" id="KW-0540">Nuclease</keyword>
<evidence type="ECO:0000256" key="3">
    <source>
        <dbReference type="ARBA" id="ARBA00022763"/>
    </source>
</evidence>
<dbReference type="PROSITE" id="PS00058">
    <property type="entry name" value="DNA_MISMATCH_REPAIR_1"/>
    <property type="match status" value="1"/>
</dbReference>
<dbReference type="GO" id="GO:0004519">
    <property type="term" value="F:endonuclease activity"/>
    <property type="evidence" value="ECO:0007669"/>
    <property type="project" value="UniProtKB-KW"/>
</dbReference>
<dbReference type="InterPro" id="IPR020568">
    <property type="entry name" value="Ribosomal_Su5_D2-typ_SF"/>
</dbReference>
<dbReference type="Pfam" id="PF13589">
    <property type="entry name" value="HATPase_c_3"/>
    <property type="match status" value="1"/>
</dbReference>
<evidence type="ECO:0000259" key="7">
    <source>
        <dbReference type="SMART" id="SM00853"/>
    </source>
</evidence>
<dbReference type="SMART" id="SM01340">
    <property type="entry name" value="DNA_mis_repair"/>
    <property type="match status" value="1"/>
</dbReference>
<dbReference type="Proteomes" id="UP000435649">
    <property type="component" value="Unassembled WGS sequence"/>
</dbReference>
<dbReference type="Gene3D" id="3.30.1370.100">
    <property type="entry name" value="MutL, C-terminal domain, regulatory subdomain"/>
    <property type="match status" value="1"/>
</dbReference>
<dbReference type="CDD" id="cd00782">
    <property type="entry name" value="MutL_Trans"/>
    <property type="match status" value="1"/>
</dbReference>
<evidence type="ECO:0000313" key="10">
    <source>
        <dbReference type="Proteomes" id="UP000435649"/>
    </source>
</evidence>
<sequence length="660" mass="71424">MSKIKVMSEQLSNRIAAGEVIERPASVVKELVENAIDAGARRVRIEIERAGSRLIAVSDDGCGMDGDDAMLSLEPHGTSKLLSEDDIDNIVTLGFRGEALPSIASISRLTLTTRTAGQLEGTQIVVEGGKLIDAGPCGGAVGTTIRVRDLFFNTPARKKFLKADATEAHHIEEAVLALAIPRPEVAFELVMDGRSVFHSPAAENAAPRLREFFGRVYADSLWPVSHRENGMEITGYIASPGFTRNSRREQRTFVNGRAVESLAIYRGIRDGYATLAESGRFPPAILFLVMSPLDVDVNVHPAKREVRFKHEYAVSRAIAAAVGNALKRTREAGPPAGAEGLPLSGQIPLRMVLDSAAVQYEPRRSEQPVMPEIIPPAPGQPSAEEYETTPPPQAATPPAGLSPADSAVSSESRPEPAENDLYVSPAPDYPPVPNENAGFLTDTAPGTEPEAAAALAVRSKFDYPDIPFNGEWPTGIIGVLDDTYLLASGKTGLILIDQHAAHERIMFERLLDAARHGAASQALLLPQTLELPQTMASLLLRNRKIFEAVGFDVEPLGSNTVMLNAVPAALPSSRELTVMIPDMLQELLDNLEHKLPVELEYVARAACRAAVKAHDALPRQAAEELLRQLGECRQGTLCPHGRPTMITITLREIEKRFARR</sequence>
<dbReference type="InterPro" id="IPR002099">
    <property type="entry name" value="MutL/Mlh/PMS"/>
</dbReference>
<dbReference type="GO" id="GO:0016887">
    <property type="term" value="F:ATP hydrolysis activity"/>
    <property type="evidence" value="ECO:0007669"/>
    <property type="project" value="InterPro"/>
</dbReference>
<feature type="domain" description="DNA mismatch repair protein S5" evidence="8">
    <location>
        <begin position="209"/>
        <end position="327"/>
    </location>
</feature>
<dbReference type="Pfam" id="PF08676">
    <property type="entry name" value="MutL_C"/>
    <property type="match status" value="1"/>
</dbReference>
<evidence type="ECO:0000256" key="1">
    <source>
        <dbReference type="ARBA" id="ARBA00006082"/>
    </source>
</evidence>
<gene>
    <name evidence="5 9" type="primary">mutL</name>
    <name evidence="9" type="ORF">FYJ85_15790</name>
</gene>
<dbReference type="InterPro" id="IPR014790">
    <property type="entry name" value="MutL_C"/>
</dbReference>
<dbReference type="InterPro" id="IPR037198">
    <property type="entry name" value="MutL_C_sf"/>
</dbReference>
<evidence type="ECO:0000313" key="9">
    <source>
        <dbReference type="EMBL" id="MST98504.1"/>
    </source>
</evidence>
<feature type="region of interest" description="Disordered" evidence="6">
    <location>
        <begin position="362"/>
        <end position="446"/>
    </location>
</feature>
<dbReference type="InterPro" id="IPR042121">
    <property type="entry name" value="MutL_C_regsub"/>
</dbReference>
<evidence type="ECO:0000256" key="2">
    <source>
        <dbReference type="ARBA" id="ARBA00021975"/>
    </source>
</evidence>
<comment type="caution">
    <text evidence="9">The sequence shown here is derived from an EMBL/GenBank/DDBJ whole genome shotgun (WGS) entry which is preliminary data.</text>
</comment>
<dbReference type="GO" id="GO:0032300">
    <property type="term" value="C:mismatch repair complex"/>
    <property type="evidence" value="ECO:0007669"/>
    <property type="project" value="InterPro"/>
</dbReference>
<dbReference type="InterPro" id="IPR014721">
    <property type="entry name" value="Ribsml_uS5_D2-typ_fold_subgr"/>
</dbReference>
<keyword evidence="9" id="KW-0255">Endonuclease</keyword>
<dbReference type="Pfam" id="PF01119">
    <property type="entry name" value="DNA_mis_repair"/>
    <property type="match status" value="1"/>
</dbReference>
<protein>
    <recommendedName>
        <fullName evidence="2 5">DNA mismatch repair protein MutL</fullName>
    </recommendedName>
</protein>
<dbReference type="Gene3D" id="3.30.565.10">
    <property type="entry name" value="Histidine kinase-like ATPase, C-terminal domain"/>
    <property type="match status" value="1"/>
</dbReference>
<comment type="similarity">
    <text evidence="1 5">Belongs to the DNA mismatch repair MutL/HexB family.</text>
</comment>
<dbReference type="InterPro" id="IPR042120">
    <property type="entry name" value="MutL_C_dimsub"/>
</dbReference>
<evidence type="ECO:0000256" key="6">
    <source>
        <dbReference type="SAM" id="MobiDB-lite"/>
    </source>
</evidence>
<dbReference type="GO" id="GO:0006298">
    <property type="term" value="P:mismatch repair"/>
    <property type="evidence" value="ECO:0007669"/>
    <property type="project" value="UniProtKB-UniRule"/>
</dbReference>
<keyword evidence="9" id="KW-0378">Hydrolase</keyword>
<dbReference type="SUPFAM" id="SSF118116">
    <property type="entry name" value="DNA mismatch repair protein MutL"/>
    <property type="match status" value="1"/>
</dbReference>
<dbReference type="PANTHER" id="PTHR10073:SF12">
    <property type="entry name" value="DNA MISMATCH REPAIR PROTEIN MLH1"/>
    <property type="match status" value="1"/>
</dbReference>
<dbReference type="HAMAP" id="MF_00149">
    <property type="entry name" value="DNA_mis_repair"/>
    <property type="match status" value="1"/>
</dbReference>
<proteinExistence type="inferred from homology"/>
<evidence type="ECO:0000259" key="8">
    <source>
        <dbReference type="SMART" id="SM01340"/>
    </source>
</evidence>
<dbReference type="Gene3D" id="3.30.230.10">
    <property type="match status" value="1"/>
</dbReference>
<dbReference type="EMBL" id="VUNS01000019">
    <property type="protein sequence ID" value="MST98504.1"/>
    <property type="molecule type" value="Genomic_DNA"/>
</dbReference>
<dbReference type="RefSeq" id="WP_106051272.1">
    <property type="nucleotide sequence ID" value="NZ_CALXOB010000052.1"/>
</dbReference>
<name>A0A844G6B3_9BACT</name>
<dbReference type="GO" id="GO:0140664">
    <property type="term" value="F:ATP-dependent DNA damage sensor activity"/>
    <property type="evidence" value="ECO:0007669"/>
    <property type="project" value="InterPro"/>
</dbReference>
<dbReference type="InterPro" id="IPR014762">
    <property type="entry name" value="DNA_mismatch_repair_CS"/>
</dbReference>